<dbReference type="FunFam" id="3.30.70.240:FF:000007">
    <property type="entry name" value="Translation factor GUF1, mitochondrial"/>
    <property type="match status" value="1"/>
</dbReference>
<dbReference type="InterPro" id="IPR031157">
    <property type="entry name" value="G_TR_CS"/>
</dbReference>
<dbReference type="AlphaFoldDB" id="A0A2H0BUC3"/>
<dbReference type="InterPro" id="IPR000640">
    <property type="entry name" value="EFG_V-like"/>
</dbReference>
<sequence length="601" mass="66833">MDQKLKRNFCIIAHIDHGKSTLSDRLLELTGTIEKRNMKEQLLDTMDLERERGITIKLQPARMNYKAKDGTAYELNLIDTPGHVDFTYEVSRSLAAVEGAVLLVDATQGVQAQTIANLYLAIEQDLVIIPVLNKIDLPNADVAARSAELMALIGCKREDIILASGKTGEGVTDILERIVADVPHPRGDVKKPFRAVIFDSKYNDYQGVVAYVRCMDGTLDKNTAVHFLATDATGTAIDVGYLKPDHVSSGHIEAGDIGFIVTGLKDIESVRVGDTIAREAEHALVEALPGYKEVRPMVYAGIFPQDGSEYEKLREAILKLKLNDASLTFEPEHSTALGFGFRCGLLGMLHLEIVQERLLREFDMDIVITTPSVGYEVTLTSQEEVLIKSPAEFPDSSRIQETREPWVITDILCPKEYVGSVMQLVQDRRGNYKNTEYLEAERAILHYDMPLASVIVDFYDKLKGATAGYASLNYNFTGFRPSKIVRLNIIVADEPVEALATLLHDTEAYRRGKEIVSILKEELPRQQFVVKIQATVGSKVVAAERVSAFRKDVTGDLYGGDATRKMKLLEKQKKGKKRMLEHGKGSVPIPPEAFIKVLRRG</sequence>
<dbReference type="PROSITE" id="PS51722">
    <property type="entry name" value="G_TR_2"/>
    <property type="match status" value="1"/>
</dbReference>
<feature type="binding site" evidence="12">
    <location>
        <begin position="133"/>
        <end position="136"/>
    </location>
    <ligand>
        <name>GTP</name>
        <dbReference type="ChEBI" id="CHEBI:37565"/>
    </ligand>
</feature>
<evidence type="ECO:0000256" key="2">
    <source>
        <dbReference type="ARBA" id="ARBA00022475"/>
    </source>
</evidence>
<evidence type="ECO:0000256" key="6">
    <source>
        <dbReference type="ARBA" id="ARBA00023134"/>
    </source>
</evidence>
<dbReference type="EMBL" id="PCSZ01000042">
    <property type="protein sequence ID" value="PIP60650.1"/>
    <property type="molecule type" value="Genomic_DNA"/>
</dbReference>
<dbReference type="SUPFAM" id="SSF52540">
    <property type="entry name" value="P-loop containing nucleoside triphosphate hydrolases"/>
    <property type="match status" value="1"/>
</dbReference>
<dbReference type="EC" id="3.6.5.n1" evidence="11 12"/>
<dbReference type="GO" id="GO:0045727">
    <property type="term" value="P:positive regulation of translation"/>
    <property type="evidence" value="ECO:0007669"/>
    <property type="project" value="UniProtKB-UniRule"/>
</dbReference>
<dbReference type="PROSITE" id="PS00301">
    <property type="entry name" value="G_TR_1"/>
    <property type="match status" value="1"/>
</dbReference>
<dbReference type="InterPro" id="IPR035654">
    <property type="entry name" value="LepA_IV"/>
</dbReference>
<evidence type="ECO:0000313" key="14">
    <source>
        <dbReference type="EMBL" id="PIP60650.1"/>
    </source>
</evidence>
<dbReference type="InterPro" id="IPR035647">
    <property type="entry name" value="EFG_III/V"/>
</dbReference>
<comment type="catalytic activity">
    <reaction evidence="8 12">
        <text>GTP + H2O = GDP + phosphate + H(+)</text>
        <dbReference type="Rhea" id="RHEA:19669"/>
        <dbReference type="ChEBI" id="CHEBI:15377"/>
        <dbReference type="ChEBI" id="CHEBI:15378"/>
        <dbReference type="ChEBI" id="CHEBI:37565"/>
        <dbReference type="ChEBI" id="CHEBI:43474"/>
        <dbReference type="ChEBI" id="CHEBI:58189"/>
        <dbReference type="EC" id="3.6.5.n1"/>
    </reaction>
</comment>
<dbReference type="InterPro" id="IPR038363">
    <property type="entry name" value="LepA_C_sf"/>
</dbReference>
<dbReference type="InterPro" id="IPR004161">
    <property type="entry name" value="EFTu-like_2"/>
</dbReference>
<dbReference type="GO" id="GO:0005525">
    <property type="term" value="F:GTP binding"/>
    <property type="evidence" value="ECO:0007669"/>
    <property type="project" value="UniProtKB-UniRule"/>
</dbReference>
<dbReference type="Gene3D" id="3.40.50.300">
    <property type="entry name" value="P-loop containing nucleotide triphosphate hydrolases"/>
    <property type="match status" value="1"/>
</dbReference>
<dbReference type="GO" id="GO:0003924">
    <property type="term" value="F:GTPase activity"/>
    <property type="evidence" value="ECO:0007669"/>
    <property type="project" value="UniProtKB-UniRule"/>
</dbReference>
<dbReference type="Gene3D" id="2.40.30.10">
    <property type="entry name" value="Translation factors"/>
    <property type="match status" value="1"/>
</dbReference>
<dbReference type="InterPro" id="IPR027417">
    <property type="entry name" value="P-loop_NTPase"/>
</dbReference>
<keyword evidence="6 12" id="KW-0342">GTP-binding</keyword>
<dbReference type="Pfam" id="PF00679">
    <property type="entry name" value="EFG_C"/>
    <property type="match status" value="1"/>
</dbReference>
<dbReference type="InterPro" id="IPR006297">
    <property type="entry name" value="EF-4"/>
</dbReference>
<keyword evidence="3 12" id="KW-0547">Nucleotide-binding</keyword>
<dbReference type="InterPro" id="IPR000795">
    <property type="entry name" value="T_Tr_GTP-bd_dom"/>
</dbReference>
<comment type="function">
    <text evidence="9 12">Required for accurate and efficient protein synthesis under certain stress conditions. May act as a fidelity factor of the translation reaction, by catalyzing a one-codon backward translocation of tRNAs on improperly translocated ribosomes. Back-translocation proceeds from a post-translocation (POST) complex to a pre-translocation (PRE) complex, thus giving elongation factor G a second chance to translocate the tRNAs correctly. Binds to ribosomes in a GTP-dependent manner.</text>
</comment>
<dbReference type="SUPFAM" id="SSF54980">
    <property type="entry name" value="EF-G C-terminal domain-like"/>
    <property type="match status" value="2"/>
</dbReference>
<dbReference type="FunFam" id="2.40.30.10:FF:000015">
    <property type="entry name" value="Translation factor GUF1, mitochondrial"/>
    <property type="match status" value="1"/>
</dbReference>
<keyword evidence="5 12" id="KW-0648">Protein biosynthesis</keyword>
<gene>
    <name evidence="12" type="primary">lepA</name>
    <name evidence="14" type="ORF">COX00_02160</name>
</gene>
<dbReference type="Pfam" id="PF06421">
    <property type="entry name" value="LepA_C"/>
    <property type="match status" value="1"/>
</dbReference>
<dbReference type="Pfam" id="PF03144">
    <property type="entry name" value="GTP_EFTU_D2"/>
    <property type="match status" value="1"/>
</dbReference>
<evidence type="ECO:0000256" key="5">
    <source>
        <dbReference type="ARBA" id="ARBA00022917"/>
    </source>
</evidence>
<dbReference type="FunFam" id="3.30.70.870:FF:000004">
    <property type="entry name" value="Translation factor GUF1, mitochondrial"/>
    <property type="match status" value="1"/>
</dbReference>
<dbReference type="GO" id="GO:0005886">
    <property type="term" value="C:plasma membrane"/>
    <property type="evidence" value="ECO:0007669"/>
    <property type="project" value="UniProtKB-SubCell"/>
</dbReference>
<evidence type="ECO:0000256" key="10">
    <source>
        <dbReference type="ARBA" id="ARBA00061052"/>
    </source>
</evidence>
<evidence type="ECO:0000256" key="4">
    <source>
        <dbReference type="ARBA" id="ARBA00022801"/>
    </source>
</evidence>
<dbReference type="GO" id="GO:0003746">
    <property type="term" value="F:translation elongation factor activity"/>
    <property type="evidence" value="ECO:0007669"/>
    <property type="project" value="UniProtKB-UniRule"/>
</dbReference>
<organism evidence="14 15">
    <name type="scientific">Candidatus Uhrbacteria bacterium CG22_combo_CG10-13_8_21_14_all_47_17</name>
    <dbReference type="NCBI Taxonomy" id="1975041"/>
    <lineage>
        <taxon>Bacteria</taxon>
        <taxon>Candidatus Uhriibacteriota</taxon>
    </lineage>
</organism>
<evidence type="ECO:0000256" key="1">
    <source>
        <dbReference type="ARBA" id="ARBA00005454"/>
    </source>
</evidence>
<dbReference type="PANTHER" id="PTHR43512:SF4">
    <property type="entry name" value="TRANSLATION FACTOR GUF1 HOMOLOG, CHLOROPLASTIC"/>
    <property type="match status" value="1"/>
</dbReference>
<feature type="domain" description="Tr-type G" evidence="13">
    <location>
        <begin position="4"/>
        <end position="186"/>
    </location>
</feature>
<dbReference type="Gene3D" id="3.30.70.2570">
    <property type="entry name" value="Elongation factor 4, C-terminal domain"/>
    <property type="match status" value="1"/>
</dbReference>
<evidence type="ECO:0000256" key="11">
    <source>
        <dbReference type="ARBA" id="ARBA00066744"/>
    </source>
</evidence>
<feature type="binding site" evidence="12">
    <location>
        <begin position="16"/>
        <end position="21"/>
    </location>
    <ligand>
        <name>GTP</name>
        <dbReference type="ChEBI" id="CHEBI:37565"/>
    </ligand>
</feature>
<accession>A0A2H0BUC3</accession>
<evidence type="ECO:0000256" key="8">
    <source>
        <dbReference type="ARBA" id="ARBA00050293"/>
    </source>
</evidence>
<dbReference type="Gene3D" id="3.30.70.870">
    <property type="entry name" value="Elongation Factor G (Translational Gtpase), domain 3"/>
    <property type="match status" value="1"/>
</dbReference>
<keyword evidence="7 12" id="KW-0472">Membrane</keyword>
<dbReference type="CDD" id="cd03709">
    <property type="entry name" value="lepA_C"/>
    <property type="match status" value="1"/>
</dbReference>
<keyword evidence="2 12" id="KW-1003">Cell membrane</keyword>
<evidence type="ECO:0000256" key="9">
    <source>
        <dbReference type="ARBA" id="ARBA00057626"/>
    </source>
</evidence>
<protein>
    <recommendedName>
        <fullName evidence="11 12">Elongation factor 4</fullName>
        <shortName evidence="12">EF-4</shortName>
        <ecNumber evidence="11 12">3.6.5.n1</ecNumber>
    </recommendedName>
    <alternativeName>
        <fullName evidence="12">Ribosomal back-translocase LepA</fullName>
    </alternativeName>
</protein>
<comment type="subcellular location">
    <subcellularLocation>
        <location evidence="12">Cell membrane</location>
        <topology evidence="12">Peripheral membrane protein</topology>
        <orientation evidence="12">Cytoplasmic side</orientation>
    </subcellularLocation>
</comment>
<dbReference type="Proteomes" id="UP000231581">
    <property type="component" value="Unassembled WGS sequence"/>
</dbReference>
<dbReference type="SUPFAM" id="SSF50447">
    <property type="entry name" value="Translation proteins"/>
    <property type="match status" value="1"/>
</dbReference>
<comment type="caution">
    <text evidence="14">The sequence shown here is derived from an EMBL/GenBank/DDBJ whole genome shotgun (WGS) entry which is preliminary data.</text>
</comment>
<dbReference type="CDD" id="cd01890">
    <property type="entry name" value="LepA"/>
    <property type="match status" value="1"/>
</dbReference>
<dbReference type="GO" id="GO:0043022">
    <property type="term" value="F:ribosome binding"/>
    <property type="evidence" value="ECO:0007669"/>
    <property type="project" value="UniProtKB-UniRule"/>
</dbReference>
<keyword evidence="4 12" id="KW-0378">Hydrolase</keyword>
<evidence type="ECO:0000313" key="15">
    <source>
        <dbReference type="Proteomes" id="UP000231581"/>
    </source>
</evidence>
<dbReference type="PANTHER" id="PTHR43512">
    <property type="entry name" value="TRANSLATION FACTOR GUF1-RELATED"/>
    <property type="match status" value="1"/>
</dbReference>
<dbReference type="FunFam" id="3.30.70.2570:FF:000001">
    <property type="entry name" value="Translation factor GUF1, mitochondrial"/>
    <property type="match status" value="1"/>
</dbReference>
<dbReference type="Gene3D" id="3.30.70.240">
    <property type="match status" value="1"/>
</dbReference>
<dbReference type="Pfam" id="PF00009">
    <property type="entry name" value="GTP_EFTU"/>
    <property type="match status" value="1"/>
</dbReference>
<evidence type="ECO:0000256" key="3">
    <source>
        <dbReference type="ARBA" id="ARBA00022741"/>
    </source>
</evidence>
<dbReference type="FunFam" id="3.40.50.300:FF:000078">
    <property type="entry name" value="Elongation factor 4"/>
    <property type="match status" value="1"/>
</dbReference>
<dbReference type="NCBIfam" id="TIGR00231">
    <property type="entry name" value="small_GTP"/>
    <property type="match status" value="1"/>
</dbReference>
<dbReference type="InterPro" id="IPR013842">
    <property type="entry name" value="LepA_CTD"/>
</dbReference>
<keyword evidence="14" id="KW-0251">Elongation factor</keyword>
<dbReference type="NCBIfam" id="TIGR01393">
    <property type="entry name" value="lepA"/>
    <property type="match status" value="1"/>
</dbReference>
<dbReference type="InterPro" id="IPR005225">
    <property type="entry name" value="Small_GTP-bd"/>
</dbReference>
<dbReference type="CDD" id="cd16260">
    <property type="entry name" value="EF4_III"/>
    <property type="match status" value="1"/>
</dbReference>
<dbReference type="HAMAP" id="MF_00071">
    <property type="entry name" value="LepA"/>
    <property type="match status" value="1"/>
</dbReference>
<dbReference type="InterPro" id="IPR009000">
    <property type="entry name" value="Transl_B-barrel_sf"/>
</dbReference>
<comment type="similarity">
    <text evidence="1 12">Belongs to the TRAFAC class translation factor GTPase superfamily. Classic translation factor GTPase family. LepA subfamily.</text>
</comment>
<reference evidence="14 15" key="1">
    <citation type="submission" date="2017-09" db="EMBL/GenBank/DDBJ databases">
        <title>Depth-based differentiation of microbial function through sediment-hosted aquifers and enrichment of novel symbionts in the deep terrestrial subsurface.</title>
        <authorList>
            <person name="Probst A.J."/>
            <person name="Ladd B."/>
            <person name="Jarett J.K."/>
            <person name="Geller-Mcgrath D.E."/>
            <person name="Sieber C.M."/>
            <person name="Emerson J.B."/>
            <person name="Anantharaman K."/>
            <person name="Thomas B.C."/>
            <person name="Malmstrom R."/>
            <person name="Stieglmeier M."/>
            <person name="Klingl A."/>
            <person name="Woyke T."/>
            <person name="Ryan C.M."/>
            <person name="Banfield J.F."/>
        </authorList>
    </citation>
    <scope>NUCLEOTIDE SEQUENCE [LARGE SCALE GENOMIC DNA]</scope>
    <source>
        <strain evidence="14">CG22_combo_CG10-13_8_21_14_all_47_17</strain>
    </source>
</reference>
<evidence type="ECO:0000256" key="7">
    <source>
        <dbReference type="ARBA" id="ARBA00023136"/>
    </source>
</evidence>
<proteinExistence type="inferred from homology"/>
<evidence type="ECO:0000259" key="13">
    <source>
        <dbReference type="PROSITE" id="PS51722"/>
    </source>
</evidence>
<evidence type="ECO:0000256" key="12">
    <source>
        <dbReference type="HAMAP-Rule" id="MF_00071"/>
    </source>
</evidence>
<dbReference type="PRINTS" id="PR00315">
    <property type="entry name" value="ELONGATNFCT"/>
</dbReference>
<comment type="similarity">
    <text evidence="10">Belongs to the GTP-binding elongation factor family. LepA subfamily.</text>
</comment>
<name>A0A2H0BUC3_9BACT</name>